<sequence>MAKRRFSDLTFSEEEEFFLTSDPADQAFWDEFWTQEASMNEDTPLVTITVRNEETGEERVLEHVRLRYRAMKKLRDW</sequence>
<evidence type="ECO:0000313" key="2">
    <source>
        <dbReference type="Proteomes" id="UP000179233"/>
    </source>
</evidence>
<evidence type="ECO:0000313" key="1">
    <source>
        <dbReference type="EMBL" id="OGY17784.1"/>
    </source>
</evidence>
<dbReference type="AlphaFoldDB" id="A0A1G1VR39"/>
<protein>
    <submittedName>
        <fullName evidence="1">Uncharacterized protein</fullName>
    </submittedName>
</protein>
<comment type="caution">
    <text evidence="1">The sequence shown here is derived from an EMBL/GenBank/DDBJ whole genome shotgun (WGS) entry which is preliminary data.</text>
</comment>
<accession>A0A1G1VR39</accession>
<name>A0A1G1VR39_9BACT</name>
<dbReference type="Proteomes" id="UP000179233">
    <property type="component" value="Unassembled WGS sequence"/>
</dbReference>
<reference evidence="1 2" key="1">
    <citation type="journal article" date="2016" name="Nat. Commun.">
        <title>Thousands of microbial genomes shed light on interconnected biogeochemical processes in an aquifer system.</title>
        <authorList>
            <person name="Anantharaman K."/>
            <person name="Brown C.T."/>
            <person name="Hug L.A."/>
            <person name="Sharon I."/>
            <person name="Castelle C.J."/>
            <person name="Probst A.J."/>
            <person name="Thomas B.C."/>
            <person name="Singh A."/>
            <person name="Wilkins M.J."/>
            <person name="Karaoz U."/>
            <person name="Brodie E.L."/>
            <person name="Williams K.H."/>
            <person name="Hubbard S.S."/>
            <person name="Banfield J.F."/>
        </authorList>
    </citation>
    <scope>NUCLEOTIDE SEQUENCE [LARGE SCALE GENOMIC DNA]</scope>
</reference>
<proteinExistence type="predicted"/>
<dbReference type="EMBL" id="MHCJ01000006">
    <property type="protein sequence ID" value="OGY17784.1"/>
    <property type="molecule type" value="Genomic_DNA"/>
</dbReference>
<gene>
    <name evidence="1" type="ORF">A2786_00460</name>
</gene>
<organism evidence="1 2">
    <name type="scientific">Candidatus Chisholmbacteria bacterium RIFCSPHIGHO2_01_FULL_52_32</name>
    <dbReference type="NCBI Taxonomy" id="1797591"/>
    <lineage>
        <taxon>Bacteria</taxon>
        <taxon>Candidatus Chisholmiibacteriota</taxon>
    </lineage>
</organism>